<dbReference type="SUPFAM" id="SSF82714">
    <property type="entry name" value="Multidrug efflux transporter AcrB TolC docking domain, DN and DC subdomains"/>
    <property type="match status" value="2"/>
</dbReference>
<feature type="transmembrane region" description="Helical" evidence="1">
    <location>
        <begin position="875"/>
        <end position="893"/>
    </location>
</feature>
<dbReference type="InterPro" id="IPR027463">
    <property type="entry name" value="AcrB_DN_DC_subdom"/>
</dbReference>
<feature type="transmembrane region" description="Helical" evidence="1">
    <location>
        <begin position="423"/>
        <end position="446"/>
    </location>
</feature>
<feature type="transmembrane region" description="Helical" evidence="1">
    <location>
        <begin position="972"/>
        <end position="991"/>
    </location>
</feature>
<dbReference type="RefSeq" id="WP_386820863.1">
    <property type="nucleotide sequence ID" value="NZ_JBHUIT010000031.1"/>
</dbReference>
<reference evidence="3" key="1">
    <citation type="journal article" date="2019" name="Int. J. Syst. Evol. Microbiol.">
        <title>The Global Catalogue of Microorganisms (GCM) 10K type strain sequencing project: providing services to taxonomists for standard genome sequencing and annotation.</title>
        <authorList>
            <consortium name="The Broad Institute Genomics Platform"/>
            <consortium name="The Broad Institute Genome Sequencing Center for Infectious Disease"/>
            <person name="Wu L."/>
            <person name="Ma J."/>
        </authorList>
    </citation>
    <scope>NUCLEOTIDE SEQUENCE [LARGE SCALE GENOMIC DNA]</scope>
    <source>
        <strain evidence="3">CGMCC 4.7106</strain>
    </source>
</reference>
<evidence type="ECO:0000256" key="1">
    <source>
        <dbReference type="SAM" id="Phobius"/>
    </source>
</evidence>
<dbReference type="PANTHER" id="PTHR32063">
    <property type="match status" value="1"/>
</dbReference>
<dbReference type="Proteomes" id="UP001597375">
    <property type="component" value="Unassembled WGS sequence"/>
</dbReference>
<organism evidence="2 3">
    <name type="scientific">Luteolibacter algae</name>
    <dbReference type="NCBI Taxonomy" id="454151"/>
    <lineage>
        <taxon>Bacteria</taxon>
        <taxon>Pseudomonadati</taxon>
        <taxon>Verrucomicrobiota</taxon>
        <taxon>Verrucomicrobiia</taxon>
        <taxon>Verrucomicrobiales</taxon>
        <taxon>Verrucomicrobiaceae</taxon>
        <taxon>Luteolibacter</taxon>
    </lineage>
</organism>
<dbReference type="SUPFAM" id="SSF82866">
    <property type="entry name" value="Multidrug efflux transporter AcrB transmembrane domain"/>
    <property type="match status" value="2"/>
</dbReference>
<feature type="transmembrane region" description="Helical" evidence="1">
    <location>
        <begin position="381"/>
        <end position="402"/>
    </location>
</feature>
<keyword evidence="1" id="KW-0472">Membrane</keyword>
<feature type="transmembrane region" description="Helical" evidence="1">
    <location>
        <begin position="458"/>
        <end position="481"/>
    </location>
</feature>
<feature type="transmembrane region" description="Helical" evidence="1">
    <location>
        <begin position="926"/>
        <end position="951"/>
    </location>
</feature>
<gene>
    <name evidence="2" type="ORF">ACFSSA_12770</name>
</gene>
<dbReference type="Gene3D" id="3.30.2090.10">
    <property type="entry name" value="Multidrug efflux transporter AcrB TolC docking domain, DN and DC subdomains"/>
    <property type="match status" value="2"/>
</dbReference>
<dbReference type="PANTHER" id="PTHR32063:SF33">
    <property type="entry name" value="RND SUPERFAMILY EFFLUX PUMP PERMEASE COMPONENT"/>
    <property type="match status" value="1"/>
</dbReference>
<evidence type="ECO:0000313" key="3">
    <source>
        <dbReference type="Proteomes" id="UP001597375"/>
    </source>
</evidence>
<dbReference type="EMBL" id="JBHUIT010000031">
    <property type="protein sequence ID" value="MFD2257548.1"/>
    <property type="molecule type" value="Genomic_DNA"/>
</dbReference>
<feature type="transmembrane region" description="Helical" evidence="1">
    <location>
        <begin position="327"/>
        <end position="348"/>
    </location>
</feature>
<sequence length="1064" mass="116858">MIRWFARNDIAANFLLFGILAWGIWSAVEKVAMEVQPSFQPDQIVINVPYRGGSPADVEKAVVLPIEAALEGVSGIDSIESRAGSGNARVIVFSESKRNLKGLLEEVKTRVDRINSFPPETEPPNVSIPDSSQWFDVIKIAVQGEMSQDDLLRAARSVRDDLIAMQGISQAGVLGNAPLEIAIEADPLRLRDYGLTLADLSTAIQKSSIDLPAGRIQTDEGSLTIRSRGQAYTRSDFENIVISNQKGSEVTLGTVAKVSDGFEDGSKIMYFNGKPCLLVEVLRLGDENALEIAAKVKKYVATAHERFPEGISLSVWDDSSEELEGRLGTLLTSMLQGGLLVLIVLGLFLRPMLAFWVVIGIPVAFAGGFIVMPFVGLTANVMSIFGFIIVLGLVVDDAIVTAENVYIKLQEGKDPLDAATEGTLEVATPVTFGVITTIVAFIPLMFFDGFYGAFTKQIPPIVAAVLVFSLIESKLALPCHLKHVKVRRKKFNKLERIQKRIANSLEDFVTKFYEPSLRFSTRHRYITLALFLAVGLASVGYFTSGKMGFVNMPSIDRNRIVAALRMPSDTKVEITEERVQQITSAVDQLKKEFIDPGTGKSVINDVLTTSGGWSGNNNAEPEMGFVVIGITDPGKRVEPGPKNSEIAARWTELVGEIPDAQSFYIIGDRGGGMGGDNEVEPLKIELRGPDTDEKDDVSREIVDLLESYDEIKSAFSNSSGTNDELLITIRPEGEALGLTQRELSRQVRSAFFGEQAQRVQRERDDIRVMIRLPKEQRESLSTLDHLRIRTPSGGEAPFYTVASATYAKARSNIQRIDGSQVITIKAKPVDETVDVVAISHTLAPEIDKIVNNYHDLSWRYTGYVADHEETRKRSIYGSIALFTVLYALLAIPFRSLYQPLFVMLAVPFGAIGALFGHILMDITPSYLSIFGILALAGVVVNDSLVMVDFINQKTRAGEDLVESVIHSGTRRFRPIFLTSATTFAGLIPLLFDRSLQAQLLIPMATSLAFGILFATAITLYLIPSSYLVAEEIRMILGKAWNWWRYPNGKPAPESELDTGQTAES</sequence>
<keyword evidence="1" id="KW-0812">Transmembrane</keyword>
<keyword evidence="3" id="KW-1185">Reference proteome</keyword>
<name>A0ABW5D8X0_9BACT</name>
<feature type="transmembrane region" description="Helical" evidence="1">
    <location>
        <begin position="525"/>
        <end position="543"/>
    </location>
</feature>
<feature type="transmembrane region" description="Helical" evidence="1">
    <location>
        <begin position="355"/>
        <end position="375"/>
    </location>
</feature>
<keyword evidence="1" id="KW-1133">Transmembrane helix</keyword>
<feature type="transmembrane region" description="Helical" evidence="1">
    <location>
        <begin position="900"/>
        <end position="920"/>
    </location>
</feature>
<comment type="caution">
    <text evidence="2">The sequence shown here is derived from an EMBL/GenBank/DDBJ whole genome shotgun (WGS) entry which is preliminary data.</text>
</comment>
<dbReference type="Gene3D" id="3.30.70.1440">
    <property type="entry name" value="Multidrug efflux transporter AcrB pore domain"/>
    <property type="match status" value="1"/>
</dbReference>
<dbReference type="PRINTS" id="PR00702">
    <property type="entry name" value="ACRIFLAVINRP"/>
</dbReference>
<dbReference type="Gene3D" id="3.30.70.1430">
    <property type="entry name" value="Multidrug efflux transporter AcrB pore domain"/>
    <property type="match status" value="2"/>
</dbReference>
<dbReference type="Gene3D" id="1.20.1640.10">
    <property type="entry name" value="Multidrug efflux transporter AcrB transmembrane domain"/>
    <property type="match status" value="2"/>
</dbReference>
<dbReference type="Gene3D" id="3.30.70.1320">
    <property type="entry name" value="Multidrug efflux transporter AcrB pore domain like"/>
    <property type="match status" value="1"/>
</dbReference>
<proteinExistence type="predicted"/>
<dbReference type="InterPro" id="IPR001036">
    <property type="entry name" value="Acrflvin-R"/>
</dbReference>
<protein>
    <submittedName>
        <fullName evidence="2">Efflux RND transporter permease subunit</fullName>
    </submittedName>
</protein>
<accession>A0ABW5D8X0</accession>
<feature type="transmembrane region" description="Helical" evidence="1">
    <location>
        <begin position="1003"/>
        <end position="1029"/>
    </location>
</feature>
<dbReference type="Pfam" id="PF00873">
    <property type="entry name" value="ACR_tran"/>
    <property type="match status" value="1"/>
</dbReference>
<evidence type="ECO:0000313" key="2">
    <source>
        <dbReference type="EMBL" id="MFD2257548.1"/>
    </source>
</evidence>
<dbReference type="SUPFAM" id="SSF82693">
    <property type="entry name" value="Multidrug efflux transporter AcrB pore domain, PN1, PN2, PC1 and PC2 subdomains"/>
    <property type="match status" value="3"/>
</dbReference>